<gene>
    <name evidence="1" type="ORF">LOK49_LG11G00540</name>
</gene>
<evidence type="ECO:0000313" key="1">
    <source>
        <dbReference type="EMBL" id="KAI7994152.1"/>
    </source>
</evidence>
<comment type="caution">
    <text evidence="1">The sequence shown here is derived from an EMBL/GenBank/DDBJ whole genome shotgun (WGS) entry which is preliminary data.</text>
</comment>
<reference evidence="1 2" key="1">
    <citation type="journal article" date="2022" name="Plant J.">
        <title>Chromosome-level genome of Camellia lanceoleosa provides a valuable resource for understanding genome evolution and self-incompatibility.</title>
        <authorList>
            <person name="Gong W."/>
            <person name="Xiao S."/>
            <person name="Wang L."/>
            <person name="Liao Z."/>
            <person name="Chang Y."/>
            <person name="Mo W."/>
            <person name="Hu G."/>
            <person name="Li W."/>
            <person name="Zhao G."/>
            <person name="Zhu H."/>
            <person name="Hu X."/>
            <person name="Ji K."/>
            <person name="Xiang X."/>
            <person name="Song Q."/>
            <person name="Yuan D."/>
            <person name="Jin S."/>
            <person name="Zhang L."/>
        </authorList>
    </citation>
    <scope>NUCLEOTIDE SEQUENCE [LARGE SCALE GENOMIC DNA]</scope>
    <source>
        <strain evidence="1">SQ_2022a</strain>
    </source>
</reference>
<evidence type="ECO:0000313" key="2">
    <source>
        <dbReference type="Proteomes" id="UP001060215"/>
    </source>
</evidence>
<name>A0ACC0FZB9_9ERIC</name>
<dbReference type="EMBL" id="CM045769">
    <property type="protein sequence ID" value="KAI7994152.1"/>
    <property type="molecule type" value="Genomic_DNA"/>
</dbReference>
<proteinExistence type="predicted"/>
<dbReference type="Proteomes" id="UP001060215">
    <property type="component" value="Chromosome 12"/>
</dbReference>
<organism evidence="1 2">
    <name type="scientific">Camellia lanceoleosa</name>
    <dbReference type="NCBI Taxonomy" id="1840588"/>
    <lineage>
        <taxon>Eukaryota</taxon>
        <taxon>Viridiplantae</taxon>
        <taxon>Streptophyta</taxon>
        <taxon>Embryophyta</taxon>
        <taxon>Tracheophyta</taxon>
        <taxon>Spermatophyta</taxon>
        <taxon>Magnoliopsida</taxon>
        <taxon>eudicotyledons</taxon>
        <taxon>Gunneridae</taxon>
        <taxon>Pentapetalae</taxon>
        <taxon>asterids</taxon>
        <taxon>Ericales</taxon>
        <taxon>Theaceae</taxon>
        <taxon>Camellia</taxon>
    </lineage>
</organism>
<protein>
    <submittedName>
        <fullName evidence="1">Uncharacterized protein</fullName>
    </submittedName>
</protein>
<sequence>MEQCRLGKLAKWIRKLGKRISSEDWVWGSQSHSQTSRLALNVKVKKFNQAQVNGGSNYDPFKQNHSEGNRLGRISGEGRPC</sequence>
<keyword evidence="2" id="KW-1185">Reference proteome</keyword>
<accession>A0ACC0FZB9</accession>